<accession>A0ABQ2EG70</accession>
<keyword evidence="3" id="KW-1185">Reference proteome</keyword>
<evidence type="ECO:0000313" key="3">
    <source>
        <dbReference type="Proteomes" id="UP000660265"/>
    </source>
</evidence>
<feature type="region of interest" description="Disordered" evidence="1">
    <location>
        <begin position="98"/>
        <end position="127"/>
    </location>
</feature>
<organism evidence="2 3">
    <name type="scientific">Streptomyces camponoticapitis</name>
    <dbReference type="NCBI Taxonomy" id="1616125"/>
    <lineage>
        <taxon>Bacteria</taxon>
        <taxon>Bacillati</taxon>
        <taxon>Actinomycetota</taxon>
        <taxon>Actinomycetes</taxon>
        <taxon>Kitasatosporales</taxon>
        <taxon>Streptomycetaceae</taxon>
        <taxon>Streptomyces</taxon>
    </lineage>
</organism>
<evidence type="ECO:0000256" key="1">
    <source>
        <dbReference type="SAM" id="MobiDB-lite"/>
    </source>
</evidence>
<reference evidence="3" key="1">
    <citation type="journal article" date="2019" name="Int. J. Syst. Evol. Microbiol.">
        <title>The Global Catalogue of Microorganisms (GCM) 10K type strain sequencing project: providing services to taxonomists for standard genome sequencing and annotation.</title>
        <authorList>
            <consortium name="The Broad Institute Genomics Platform"/>
            <consortium name="The Broad Institute Genome Sequencing Center for Infectious Disease"/>
            <person name="Wu L."/>
            <person name="Ma J."/>
        </authorList>
    </citation>
    <scope>NUCLEOTIDE SEQUENCE [LARGE SCALE GENOMIC DNA]</scope>
    <source>
        <strain evidence="3">CGMCC 4.7275</strain>
    </source>
</reference>
<evidence type="ECO:0000313" key="2">
    <source>
        <dbReference type="EMBL" id="GGK10451.1"/>
    </source>
</evidence>
<name>A0ABQ2EG70_9ACTN</name>
<dbReference type="EMBL" id="BMMV01000017">
    <property type="protein sequence ID" value="GGK10451.1"/>
    <property type="molecule type" value="Genomic_DNA"/>
</dbReference>
<feature type="compositionally biased region" description="Basic and acidic residues" evidence="1">
    <location>
        <begin position="109"/>
        <end position="127"/>
    </location>
</feature>
<proteinExistence type="predicted"/>
<comment type="caution">
    <text evidence="2">The sequence shown here is derived from an EMBL/GenBank/DDBJ whole genome shotgun (WGS) entry which is preliminary data.</text>
</comment>
<protein>
    <submittedName>
        <fullName evidence="2">Uncharacterized protein</fullName>
    </submittedName>
</protein>
<gene>
    <name evidence="2" type="ORF">GCM10011583_48230</name>
</gene>
<dbReference type="Proteomes" id="UP000660265">
    <property type="component" value="Unassembled WGS sequence"/>
</dbReference>
<sequence length="127" mass="13220">MTGVGTAGGWLEGHGGGAGLGRDRVVPLAVEAVGGDGECGGVLGVDFDTDGLGALVQAGFTLARRRRINRIGGPGDRPSYPIDAPSEEQLRFNFQEASSAVAYSEDPGDDRRRLPVGEEHDDTDGLR</sequence>